<reference evidence="2" key="3">
    <citation type="submission" date="2023-05" db="EMBL/GenBank/DDBJ databases">
        <authorList>
            <person name="Smith C.H."/>
        </authorList>
    </citation>
    <scope>NUCLEOTIDE SEQUENCE</scope>
    <source>
        <strain evidence="2">CHS0354</strain>
        <tissue evidence="2">Mantle</tissue>
    </source>
</reference>
<feature type="compositionally biased region" description="Polar residues" evidence="1">
    <location>
        <begin position="299"/>
        <end position="323"/>
    </location>
</feature>
<accession>A0AAE0SRR7</accession>
<comment type="caution">
    <text evidence="2">The sequence shown here is derived from an EMBL/GenBank/DDBJ whole genome shotgun (WGS) entry which is preliminary data.</text>
</comment>
<dbReference type="Proteomes" id="UP001195483">
    <property type="component" value="Unassembled WGS sequence"/>
</dbReference>
<sequence length="399" mass="45740">MEFVVSHKDYSVSDFYTNFSSQFPILAVVTQGWHGHILETTFDKDQVMRLKSSITRKRVLGYPLSMDVEQSQKCWSIPLDEDICVTPVDKDLKRAGNEMLLTDIIKRYKSPTLVEFPSKLLFPNQGQCRFMKLTSIHHVNYMIGNHVNYGKLELKEIEVPLYLTGLRLALITGIKNRSMEDFNKYCRDLERMPSTKVFPDRNRVVAVYNPEYDRLETDYTLREPISFHSIAEAFHSANPGNSSSNSERKKIFEKKDYQNIPNSLPPPVPPRAFKKKGVKPQPMPNDSRGIKNKPLPQLPQKQVSTVSENNNIETRPSSSNAGAVSQRRKSSVSSLTIKEVELALRELRLQEHFTKFEDQMVDGKILSKLSEDILVMEFGLSRTEAIRLMSFVQEGHIPT</sequence>
<dbReference type="PANTHER" id="PTHR14454">
    <property type="entry name" value="GRB2-ASSOCIATED AND REGULATOR OF MAPK PROTEIN FAMILY MEMBER"/>
    <property type="match status" value="1"/>
</dbReference>
<dbReference type="EMBL" id="JAEAOA010002321">
    <property type="protein sequence ID" value="KAK3596636.1"/>
    <property type="molecule type" value="Genomic_DNA"/>
</dbReference>
<reference evidence="2" key="1">
    <citation type="journal article" date="2021" name="Genome Biol. Evol.">
        <title>A High-Quality Reference Genome for a Parasitic Bivalve with Doubly Uniparental Inheritance (Bivalvia: Unionida).</title>
        <authorList>
            <person name="Smith C.H."/>
        </authorList>
    </citation>
    <scope>NUCLEOTIDE SEQUENCE</scope>
    <source>
        <strain evidence="2">CHS0354</strain>
    </source>
</reference>
<dbReference type="SUPFAM" id="SSF47769">
    <property type="entry name" value="SAM/Pointed domain"/>
    <property type="match status" value="1"/>
</dbReference>
<dbReference type="PANTHER" id="PTHR14454:SF11">
    <property type="entry name" value="SERRANO, ISOFORM F"/>
    <property type="match status" value="1"/>
</dbReference>
<keyword evidence="3" id="KW-1185">Reference proteome</keyword>
<dbReference type="AlphaFoldDB" id="A0AAE0SRR7"/>
<feature type="region of interest" description="Disordered" evidence="1">
    <location>
        <begin position="256"/>
        <end position="330"/>
    </location>
</feature>
<evidence type="ECO:0000313" key="3">
    <source>
        <dbReference type="Proteomes" id="UP001195483"/>
    </source>
</evidence>
<organism evidence="2 3">
    <name type="scientific">Potamilus streckersoni</name>
    <dbReference type="NCBI Taxonomy" id="2493646"/>
    <lineage>
        <taxon>Eukaryota</taxon>
        <taxon>Metazoa</taxon>
        <taxon>Spiralia</taxon>
        <taxon>Lophotrochozoa</taxon>
        <taxon>Mollusca</taxon>
        <taxon>Bivalvia</taxon>
        <taxon>Autobranchia</taxon>
        <taxon>Heteroconchia</taxon>
        <taxon>Palaeoheterodonta</taxon>
        <taxon>Unionida</taxon>
        <taxon>Unionoidea</taxon>
        <taxon>Unionidae</taxon>
        <taxon>Ambleminae</taxon>
        <taxon>Lampsilini</taxon>
        <taxon>Potamilus</taxon>
    </lineage>
</organism>
<dbReference type="InterPro" id="IPR013761">
    <property type="entry name" value="SAM/pointed_sf"/>
</dbReference>
<evidence type="ECO:0000256" key="1">
    <source>
        <dbReference type="SAM" id="MobiDB-lite"/>
    </source>
</evidence>
<reference evidence="2" key="2">
    <citation type="journal article" date="2021" name="Genome Biol. Evol.">
        <title>Developing a high-quality reference genome for a parasitic bivalve with doubly uniparental inheritance (Bivalvia: Unionida).</title>
        <authorList>
            <person name="Smith C.H."/>
        </authorList>
    </citation>
    <scope>NUCLEOTIDE SEQUENCE</scope>
    <source>
        <strain evidence="2">CHS0354</strain>
        <tissue evidence="2">Mantle</tissue>
    </source>
</reference>
<proteinExistence type="predicted"/>
<dbReference type="InterPro" id="IPR052281">
    <property type="entry name" value="GAREM"/>
</dbReference>
<evidence type="ECO:0008006" key="4">
    <source>
        <dbReference type="Google" id="ProtNLM"/>
    </source>
</evidence>
<gene>
    <name evidence="2" type="ORF">CHS0354_039814</name>
</gene>
<evidence type="ECO:0000313" key="2">
    <source>
        <dbReference type="EMBL" id="KAK3596636.1"/>
    </source>
</evidence>
<protein>
    <recommendedName>
        <fullName evidence="4">CABIT domain-containing protein</fullName>
    </recommendedName>
</protein>
<name>A0AAE0SRR7_9BIVA</name>
<dbReference type="Gene3D" id="1.10.150.50">
    <property type="entry name" value="Transcription Factor, Ets-1"/>
    <property type="match status" value="1"/>
</dbReference>